<feature type="domain" description="MATH" evidence="2">
    <location>
        <begin position="9"/>
        <end position="130"/>
    </location>
</feature>
<sequence length="435" mass="50449">MSAHIKRNCFTFTWNIENISYCWQKTGEEISIIFVVKALEETKYKLNLYPRGLLDDNYISFYLHNQDATNMMINCELAFLSKQGSILASIEEENVTDMAGSDKFKVRNDVFVLNRSIYLPEDKLTARCRIWKRHGQMIEDVQCFARTRICIERESFLWNIRNFSRLQAEDQSPHTIRSVLDNEILMTLDISLKNPYTEEDSINIRIVDENSKIKYLVLHLTPLNGFGCEIKCIKKEFLFCENIKIKLLSLPFSKIGLISKKDVCLPHDALSFRCECIFSTGTVFKEIERVVYGCGNILTSEPCNHRLDNSNTALASKNVLIQNLNSLFHDNILSDIKLKTGTKTCFAHKNILSVRSPVFKVMFSNNMLETFNDSVHIEDLDSDTVYRMLQYIYTAEIKDITWEDYCKLYRAADKYEILALRNECSAYLKSNLCPT</sequence>
<dbReference type="InterPro" id="IPR011333">
    <property type="entry name" value="SKP1/BTB/POZ_sf"/>
</dbReference>
<dbReference type="AlphaFoldDB" id="A0A8T0FQ60"/>
<evidence type="ECO:0000313" key="4">
    <source>
        <dbReference type="Proteomes" id="UP000807504"/>
    </source>
</evidence>
<evidence type="ECO:0000259" key="1">
    <source>
        <dbReference type="PROSITE" id="PS50097"/>
    </source>
</evidence>
<evidence type="ECO:0000313" key="3">
    <source>
        <dbReference type="EMBL" id="KAF8793327.1"/>
    </source>
</evidence>
<dbReference type="PROSITE" id="PS50144">
    <property type="entry name" value="MATH"/>
    <property type="match status" value="1"/>
</dbReference>
<dbReference type="SMART" id="SM00225">
    <property type="entry name" value="BTB"/>
    <property type="match status" value="1"/>
</dbReference>
<dbReference type="CDD" id="cd18186">
    <property type="entry name" value="BTB_POZ_ZBTB_KLHL-like"/>
    <property type="match status" value="1"/>
</dbReference>
<dbReference type="Gene3D" id="3.30.710.10">
    <property type="entry name" value="Potassium Channel Kv1.1, Chain A"/>
    <property type="match status" value="1"/>
</dbReference>
<name>A0A8T0FQ60_ARGBR</name>
<reference evidence="3" key="1">
    <citation type="journal article" date="2020" name="bioRxiv">
        <title>Chromosome-level reference genome of the European wasp spider Argiope bruennichi: a resource for studies on range expansion and evolutionary adaptation.</title>
        <authorList>
            <person name="Sheffer M.M."/>
            <person name="Hoppe A."/>
            <person name="Krehenwinkel H."/>
            <person name="Uhl G."/>
            <person name="Kuss A.W."/>
            <person name="Jensen L."/>
            <person name="Jensen C."/>
            <person name="Gillespie R.G."/>
            <person name="Hoff K.J."/>
            <person name="Prost S."/>
        </authorList>
    </citation>
    <scope>NUCLEOTIDE SEQUENCE</scope>
</reference>
<accession>A0A8T0FQ60</accession>
<comment type="caution">
    <text evidence="3">The sequence shown here is derived from an EMBL/GenBank/DDBJ whole genome shotgun (WGS) entry which is preliminary data.</text>
</comment>
<reference evidence="3" key="2">
    <citation type="submission" date="2020-06" db="EMBL/GenBank/DDBJ databases">
        <authorList>
            <person name="Sheffer M."/>
        </authorList>
    </citation>
    <scope>NUCLEOTIDE SEQUENCE</scope>
</reference>
<dbReference type="GO" id="GO:0030163">
    <property type="term" value="P:protein catabolic process"/>
    <property type="evidence" value="ECO:0007669"/>
    <property type="project" value="UniProtKB-ARBA"/>
</dbReference>
<dbReference type="PROSITE" id="PS50097">
    <property type="entry name" value="BTB"/>
    <property type="match status" value="1"/>
</dbReference>
<gene>
    <name evidence="3" type="ORF">HNY73_004820</name>
</gene>
<dbReference type="SUPFAM" id="SSF49599">
    <property type="entry name" value="TRAF domain-like"/>
    <property type="match status" value="1"/>
</dbReference>
<dbReference type="EMBL" id="JABXBU010000003">
    <property type="protein sequence ID" value="KAF8793327.1"/>
    <property type="molecule type" value="Genomic_DNA"/>
</dbReference>
<protein>
    <submittedName>
        <fullName evidence="3">BTB and MATH domain-containing protein 42</fullName>
    </submittedName>
</protein>
<dbReference type="Proteomes" id="UP000807504">
    <property type="component" value="Unassembled WGS sequence"/>
</dbReference>
<dbReference type="Pfam" id="PF00651">
    <property type="entry name" value="BTB"/>
    <property type="match status" value="1"/>
</dbReference>
<feature type="domain" description="BTB" evidence="1">
    <location>
        <begin position="334"/>
        <end position="397"/>
    </location>
</feature>
<dbReference type="InterPro" id="IPR008974">
    <property type="entry name" value="TRAF-like"/>
</dbReference>
<evidence type="ECO:0000259" key="2">
    <source>
        <dbReference type="PROSITE" id="PS50144"/>
    </source>
</evidence>
<keyword evidence="4" id="KW-1185">Reference proteome</keyword>
<proteinExistence type="predicted"/>
<organism evidence="3 4">
    <name type="scientific">Argiope bruennichi</name>
    <name type="common">Wasp spider</name>
    <name type="synonym">Aranea bruennichi</name>
    <dbReference type="NCBI Taxonomy" id="94029"/>
    <lineage>
        <taxon>Eukaryota</taxon>
        <taxon>Metazoa</taxon>
        <taxon>Ecdysozoa</taxon>
        <taxon>Arthropoda</taxon>
        <taxon>Chelicerata</taxon>
        <taxon>Arachnida</taxon>
        <taxon>Araneae</taxon>
        <taxon>Araneomorphae</taxon>
        <taxon>Entelegynae</taxon>
        <taxon>Araneoidea</taxon>
        <taxon>Araneidae</taxon>
        <taxon>Argiope</taxon>
    </lineage>
</organism>
<dbReference type="PANTHER" id="PTHR24413">
    <property type="entry name" value="SPECKLE-TYPE POZ PROTEIN"/>
    <property type="match status" value="1"/>
</dbReference>
<dbReference type="Gene3D" id="2.60.210.10">
    <property type="entry name" value="Apoptosis, Tumor Necrosis Factor Receptor Associated Protein 2, Chain A"/>
    <property type="match status" value="1"/>
</dbReference>
<dbReference type="SUPFAM" id="SSF54695">
    <property type="entry name" value="POZ domain"/>
    <property type="match status" value="1"/>
</dbReference>
<dbReference type="InterPro" id="IPR000210">
    <property type="entry name" value="BTB/POZ_dom"/>
</dbReference>
<dbReference type="InterPro" id="IPR002083">
    <property type="entry name" value="MATH/TRAF_dom"/>
</dbReference>